<dbReference type="PATRIC" id="fig|106634.4.peg.1583"/>
<dbReference type="Proteomes" id="UP000064201">
    <property type="component" value="Chromosome"/>
</dbReference>
<dbReference type="KEGG" id="tvr:TVD_07755"/>
<dbReference type="InterPro" id="IPR004360">
    <property type="entry name" value="Glyas_Fos-R_dOase_dom"/>
</dbReference>
<dbReference type="EMBL" id="CP011367">
    <property type="protein sequence ID" value="AKJ95259.1"/>
    <property type="molecule type" value="Genomic_DNA"/>
</dbReference>
<dbReference type="Gene3D" id="3.10.180.10">
    <property type="entry name" value="2,3-Dihydroxybiphenyl 1,2-Dioxygenase, domain 1"/>
    <property type="match status" value="1"/>
</dbReference>
<evidence type="ECO:0000313" key="3">
    <source>
        <dbReference type="Proteomes" id="UP000064201"/>
    </source>
</evidence>
<dbReference type="RefSeq" id="WP_047251270.1">
    <property type="nucleotide sequence ID" value="NZ_CP011367.1"/>
</dbReference>
<dbReference type="InterPro" id="IPR029068">
    <property type="entry name" value="Glyas_Bleomycin-R_OHBP_Dase"/>
</dbReference>
<evidence type="ECO:0000313" key="2">
    <source>
        <dbReference type="EMBL" id="AKJ95259.1"/>
    </source>
</evidence>
<dbReference type="Pfam" id="PF00903">
    <property type="entry name" value="Glyoxalase"/>
    <property type="match status" value="1"/>
</dbReference>
<dbReference type="PANTHER" id="PTHR41294:SF1">
    <property type="entry name" value="CADMIUM-INDUCED PROTEIN CADI"/>
    <property type="match status" value="1"/>
</dbReference>
<accession>A0A0G3G4F6</accession>
<name>A0A0G3G4F6_9GAMM</name>
<protein>
    <submittedName>
        <fullName evidence="2">Glyoxalase</fullName>
    </submittedName>
</protein>
<organism evidence="2 3">
    <name type="scientific">Thioalkalivibrio versutus</name>
    <dbReference type="NCBI Taxonomy" id="106634"/>
    <lineage>
        <taxon>Bacteria</taxon>
        <taxon>Pseudomonadati</taxon>
        <taxon>Pseudomonadota</taxon>
        <taxon>Gammaproteobacteria</taxon>
        <taxon>Chromatiales</taxon>
        <taxon>Ectothiorhodospiraceae</taxon>
        <taxon>Thioalkalivibrio</taxon>
    </lineage>
</organism>
<evidence type="ECO:0000259" key="1">
    <source>
        <dbReference type="PROSITE" id="PS51819"/>
    </source>
</evidence>
<dbReference type="PROSITE" id="PS51819">
    <property type="entry name" value="VOC"/>
    <property type="match status" value="1"/>
</dbReference>
<dbReference type="SUPFAM" id="SSF54593">
    <property type="entry name" value="Glyoxalase/Bleomycin resistance protein/Dihydroxybiphenyl dioxygenase"/>
    <property type="match status" value="1"/>
</dbReference>
<proteinExistence type="predicted"/>
<keyword evidence="3" id="KW-1185">Reference proteome</keyword>
<dbReference type="NCBIfam" id="NF041414">
    <property type="entry name" value="ArsI_CadI_VOC"/>
    <property type="match status" value="1"/>
</dbReference>
<dbReference type="GO" id="GO:0046686">
    <property type="term" value="P:response to cadmium ion"/>
    <property type="evidence" value="ECO:0007669"/>
    <property type="project" value="TreeGrafter"/>
</dbReference>
<dbReference type="AlphaFoldDB" id="A0A0G3G4F6"/>
<dbReference type="InterPro" id="IPR052393">
    <property type="entry name" value="Cadmium-induced_rsp"/>
</dbReference>
<dbReference type="OrthoDB" id="9789608at2"/>
<feature type="domain" description="VOC" evidence="1">
    <location>
        <begin position="2"/>
        <end position="116"/>
    </location>
</feature>
<gene>
    <name evidence="2" type="ORF">TVD_07755</name>
</gene>
<dbReference type="InterPro" id="IPR049789">
    <property type="entry name" value="ArsI/CadI-like"/>
</dbReference>
<reference evidence="2 3" key="1">
    <citation type="submission" date="2015-04" db="EMBL/GenBank/DDBJ databases">
        <title>Complete Sequence for the Genome of the Thioalkalivibrio versutus D301.</title>
        <authorList>
            <person name="Mu T."/>
            <person name="Zhou J."/>
            <person name="Xu X."/>
        </authorList>
    </citation>
    <scope>NUCLEOTIDE SEQUENCE [LARGE SCALE GENOMIC DNA]</scope>
    <source>
        <strain evidence="2 3">D301</strain>
    </source>
</reference>
<dbReference type="InterPro" id="IPR037523">
    <property type="entry name" value="VOC_core"/>
</dbReference>
<sequence>MKRMHLHVSVPELEPAIRFYSHLFAAEPSVVKGDYAKWMLEDPRVNFAVSARGAPLGLNHLGIQAEEAGELDELGQRLDAIDADVHEEMGTHCCYAQSDKYWTTDPGGIAWESYHTLGSIPMFGAQDEGTGDCCVPEGTSTVSCQPASDNEAKGCC</sequence>
<dbReference type="PANTHER" id="PTHR41294">
    <property type="entry name" value="CADMIUM-INDUCED PROTEIN CADI"/>
    <property type="match status" value="1"/>
</dbReference>
<dbReference type="STRING" id="106634.TVD_07755"/>